<dbReference type="InterPro" id="IPR045886">
    <property type="entry name" value="ThiF/MoeB/HesA"/>
</dbReference>
<dbReference type="InterPro" id="IPR042449">
    <property type="entry name" value="Ub-E1_IAD_1"/>
</dbReference>
<keyword evidence="7" id="KW-0436">Ligase</keyword>
<dbReference type="PANTHER" id="PTHR10953">
    <property type="entry name" value="UBIQUITIN-ACTIVATING ENZYME E1"/>
    <property type="match status" value="1"/>
</dbReference>
<proteinExistence type="inferred from homology"/>
<dbReference type="InterPro" id="IPR042302">
    <property type="entry name" value="E1_FCCH_sf"/>
</dbReference>
<dbReference type="CDD" id="cd01491">
    <property type="entry name" value="Ube1_repeat1"/>
    <property type="match status" value="1"/>
</dbReference>
<comment type="subcellular location">
    <subcellularLocation>
        <location evidence="2">Cytoplasm</location>
    </subcellularLocation>
    <subcellularLocation>
        <location evidence="1">Nucleus</location>
    </subcellularLocation>
</comment>
<dbReference type="Pfam" id="PF00899">
    <property type="entry name" value="ThiF"/>
    <property type="match status" value="1"/>
</dbReference>
<dbReference type="AlphaFoldDB" id="A0A9W7DF93"/>
<dbReference type="PRINTS" id="PR01849">
    <property type="entry name" value="UBIQUITINACT"/>
</dbReference>
<dbReference type="FunFam" id="3.50.50.80:FF:000001">
    <property type="entry name" value="ubiquitin-like modifier-activating enzyme 1"/>
    <property type="match status" value="1"/>
</dbReference>
<dbReference type="Gene3D" id="3.50.50.80">
    <property type="entry name" value="Ubiquitin-activating enzyme E1, inactive adenylation domain, subdomain 1"/>
    <property type="match status" value="1"/>
</dbReference>
<evidence type="ECO:0000313" key="15">
    <source>
        <dbReference type="Proteomes" id="UP001165063"/>
    </source>
</evidence>
<protein>
    <recommendedName>
        <fullName evidence="10">Ubiquitin-like 1-activating enzyme E1A</fullName>
    </recommendedName>
</protein>
<dbReference type="GO" id="GO:0005737">
    <property type="term" value="C:cytoplasm"/>
    <property type="evidence" value="ECO:0007669"/>
    <property type="project" value="UniProtKB-SubCell"/>
</dbReference>
<evidence type="ECO:0000259" key="11">
    <source>
        <dbReference type="Pfam" id="PF00899"/>
    </source>
</evidence>
<name>A0A9W7DF93_AMBMO</name>
<dbReference type="Pfam" id="PF16191">
    <property type="entry name" value="E1_4HB"/>
    <property type="match status" value="1"/>
</dbReference>
<dbReference type="Proteomes" id="UP001165063">
    <property type="component" value="Unassembled WGS sequence"/>
</dbReference>
<evidence type="ECO:0000256" key="3">
    <source>
        <dbReference type="ARBA" id="ARBA00004718"/>
    </source>
</evidence>
<dbReference type="Pfam" id="PF16190">
    <property type="entry name" value="E1_FCCH"/>
    <property type="match status" value="1"/>
</dbReference>
<dbReference type="PANTHER" id="PTHR10953:SF162">
    <property type="entry name" value="SUMO-ACTIVATING ENZYME SUBUNIT 1"/>
    <property type="match status" value="1"/>
</dbReference>
<dbReference type="EMBL" id="BSXU01001723">
    <property type="protein sequence ID" value="GMG30359.1"/>
    <property type="molecule type" value="Genomic_DNA"/>
</dbReference>
<accession>A0A9W7DF93</accession>
<dbReference type="InterPro" id="IPR032418">
    <property type="entry name" value="E1_FCCH"/>
</dbReference>
<dbReference type="InterPro" id="IPR000011">
    <property type="entry name" value="UBQ/SUMO-activ_enz_E1-like"/>
</dbReference>
<dbReference type="FunFam" id="2.40.30.180:FF:000001">
    <property type="entry name" value="ubiquitin-like modifier-activating enzyme 1"/>
    <property type="match status" value="1"/>
</dbReference>
<evidence type="ECO:0000256" key="1">
    <source>
        <dbReference type="ARBA" id="ARBA00004123"/>
    </source>
</evidence>
<dbReference type="Gene3D" id="2.40.30.180">
    <property type="entry name" value="Ubiquitin-activating enzyme E1, FCCH domain"/>
    <property type="match status" value="1"/>
</dbReference>
<comment type="caution">
    <text evidence="14">The sequence shown here is derived from an EMBL/GenBank/DDBJ whole genome shotgun (WGS) entry which is preliminary data.</text>
</comment>
<evidence type="ECO:0000259" key="12">
    <source>
        <dbReference type="Pfam" id="PF16190"/>
    </source>
</evidence>
<feature type="domain" description="THIF-type NAD/FAD binding fold" evidence="11">
    <location>
        <begin position="412"/>
        <end position="454"/>
    </location>
</feature>
<evidence type="ECO:0000256" key="6">
    <source>
        <dbReference type="ARBA" id="ARBA00022490"/>
    </source>
</evidence>
<dbReference type="InterPro" id="IPR035985">
    <property type="entry name" value="Ubiquitin-activating_enz"/>
</dbReference>
<evidence type="ECO:0000259" key="13">
    <source>
        <dbReference type="Pfam" id="PF16191"/>
    </source>
</evidence>
<evidence type="ECO:0000313" key="14">
    <source>
        <dbReference type="EMBL" id="GMG30359.1"/>
    </source>
</evidence>
<dbReference type="GO" id="GO:0006974">
    <property type="term" value="P:DNA damage response"/>
    <property type="evidence" value="ECO:0007669"/>
    <property type="project" value="TreeGrafter"/>
</dbReference>
<sequence length="477" mass="52834">MSIDSPPQDENIDESLYSRQLYVLGKEAMLKMANSNVLIVGLKGLGIEIAKNVALAGVKSLSIYDPVPVTLQDLSSQFFLSESDIGKARADASLEKLSELNQYVPISVVSQLDEDTISRFQVIVTTETPLTKQLEINEYTHTHGIKFINADLKGLFGQVFVDFGDKFTVYDPNGEEPHTGIVSDIEKNGTVTMLDDNRHGLEDGEHVKFSEVKGIEKLNDGTVFKIKVLGPYAFQLLDFDPSWGKYEKGGIYTQVKVPVDIKFEKLSKQLAAPEYLYSDFAKFDRPPQLHLGFQALDAFQQKNGSLPRPHNDEDAAQLVSITEHLAKSSPSILGDEKVNADLIKELSYGARGDLPASNAFFGGLVAQEVLKACSGKFTPLKQFLYFDSLESLPEGKEYVRTAETCKPINSRYDNQIAVFGLEFQKKIANLNVFLVGSGAIGCEMLKNWAMMGLGSGPSDLRMLERISLKWLLRLSLL</sequence>
<dbReference type="InterPro" id="IPR018074">
    <property type="entry name" value="UBQ-activ_enz_E1_CS"/>
</dbReference>
<dbReference type="InterPro" id="IPR032420">
    <property type="entry name" value="E1_4HB"/>
</dbReference>
<feature type="domain" description="Ubiquitin-activating enzyme E1 FCCH" evidence="12">
    <location>
        <begin position="186"/>
        <end position="256"/>
    </location>
</feature>
<dbReference type="Gene3D" id="3.40.50.720">
    <property type="entry name" value="NAD(P)-binding Rossmann-like Domain"/>
    <property type="match status" value="1"/>
</dbReference>
<dbReference type="InterPro" id="IPR000594">
    <property type="entry name" value="ThiF_NAD_FAD-bd"/>
</dbReference>
<evidence type="ECO:0000256" key="7">
    <source>
        <dbReference type="ARBA" id="ARBA00022598"/>
    </source>
</evidence>
<dbReference type="OrthoDB" id="10252231at2759"/>
<gene>
    <name evidence="14" type="ORF">Amon01_000384700</name>
</gene>
<dbReference type="GO" id="GO:0004839">
    <property type="term" value="F:ubiquitin activating enzyme activity"/>
    <property type="evidence" value="ECO:0007669"/>
    <property type="project" value="UniProtKB-EC"/>
</dbReference>
<evidence type="ECO:0000256" key="2">
    <source>
        <dbReference type="ARBA" id="ARBA00004496"/>
    </source>
</evidence>
<keyword evidence="15" id="KW-1185">Reference proteome</keyword>
<dbReference type="PROSITE" id="PS00536">
    <property type="entry name" value="UBIQUITIN_ACTIVAT_1"/>
    <property type="match status" value="1"/>
</dbReference>
<comment type="similarity">
    <text evidence="5">Belongs to the ubiquitin-activating E1 family.</text>
</comment>
<reference evidence="14" key="1">
    <citation type="submission" date="2023-04" db="EMBL/GenBank/DDBJ databases">
        <title>Ambrosiozyma monospora NBRC 1965.</title>
        <authorList>
            <person name="Ichikawa N."/>
            <person name="Sato H."/>
            <person name="Tonouchi N."/>
        </authorList>
    </citation>
    <scope>NUCLEOTIDE SEQUENCE</scope>
    <source>
        <strain evidence="14">NBRC 1965</strain>
    </source>
</reference>
<feature type="domain" description="Ubiquitin-activating enzyme E1 four-helix bundle" evidence="13">
    <location>
        <begin position="258"/>
        <end position="325"/>
    </location>
</feature>
<keyword evidence="6" id="KW-0963">Cytoplasm</keyword>
<dbReference type="SUPFAM" id="SSF69572">
    <property type="entry name" value="Activating enzymes of the ubiquitin-like proteins"/>
    <property type="match status" value="2"/>
</dbReference>
<keyword evidence="9" id="KW-0539">Nucleus</keyword>
<evidence type="ECO:0000256" key="10">
    <source>
        <dbReference type="ARBA" id="ARBA00044354"/>
    </source>
</evidence>
<comment type="pathway">
    <text evidence="4">Protein modification; protein ubiquitination.</text>
</comment>
<dbReference type="GO" id="GO:0005634">
    <property type="term" value="C:nucleus"/>
    <property type="evidence" value="ECO:0007669"/>
    <property type="project" value="TreeGrafter"/>
</dbReference>
<organism evidence="14 15">
    <name type="scientific">Ambrosiozyma monospora</name>
    <name type="common">Yeast</name>
    <name type="synonym">Endomycopsis monosporus</name>
    <dbReference type="NCBI Taxonomy" id="43982"/>
    <lineage>
        <taxon>Eukaryota</taxon>
        <taxon>Fungi</taxon>
        <taxon>Dikarya</taxon>
        <taxon>Ascomycota</taxon>
        <taxon>Saccharomycotina</taxon>
        <taxon>Pichiomycetes</taxon>
        <taxon>Pichiales</taxon>
        <taxon>Pichiaceae</taxon>
        <taxon>Ambrosiozyma</taxon>
    </lineage>
</organism>
<evidence type="ECO:0000256" key="9">
    <source>
        <dbReference type="ARBA" id="ARBA00023242"/>
    </source>
</evidence>
<evidence type="ECO:0000256" key="5">
    <source>
        <dbReference type="ARBA" id="ARBA00005673"/>
    </source>
</evidence>
<dbReference type="Gene3D" id="3.40.50.12550">
    <property type="entry name" value="Ubiquitin-activating enzyme E1, inactive adenylation domain, subdomain 2"/>
    <property type="match status" value="1"/>
</dbReference>
<dbReference type="GO" id="GO:0006511">
    <property type="term" value="P:ubiquitin-dependent protein catabolic process"/>
    <property type="evidence" value="ECO:0007669"/>
    <property type="project" value="TreeGrafter"/>
</dbReference>
<evidence type="ECO:0000256" key="4">
    <source>
        <dbReference type="ARBA" id="ARBA00004906"/>
    </source>
</evidence>
<dbReference type="FunFam" id="3.40.50.12550:FF:000001">
    <property type="entry name" value="Ubiquitin-activating enzyme E1 1"/>
    <property type="match status" value="1"/>
</dbReference>
<keyword evidence="8" id="KW-0833">Ubl conjugation pathway</keyword>
<evidence type="ECO:0000256" key="8">
    <source>
        <dbReference type="ARBA" id="ARBA00022786"/>
    </source>
</evidence>
<comment type="pathway">
    <text evidence="3">Protein modification; protein sumoylation.</text>
</comment>